<dbReference type="AlphaFoldDB" id="A0A396IAP0"/>
<dbReference type="EMBL" id="PSQE01000004">
    <property type="protein sequence ID" value="RHN61851.1"/>
    <property type="molecule type" value="Genomic_DNA"/>
</dbReference>
<organism evidence="1 2">
    <name type="scientific">Medicago truncatula</name>
    <name type="common">Barrel medic</name>
    <name type="synonym">Medicago tribuloides</name>
    <dbReference type="NCBI Taxonomy" id="3880"/>
    <lineage>
        <taxon>Eukaryota</taxon>
        <taxon>Viridiplantae</taxon>
        <taxon>Streptophyta</taxon>
        <taxon>Embryophyta</taxon>
        <taxon>Tracheophyta</taxon>
        <taxon>Spermatophyta</taxon>
        <taxon>Magnoliopsida</taxon>
        <taxon>eudicotyledons</taxon>
        <taxon>Gunneridae</taxon>
        <taxon>Pentapetalae</taxon>
        <taxon>rosids</taxon>
        <taxon>fabids</taxon>
        <taxon>Fabales</taxon>
        <taxon>Fabaceae</taxon>
        <taxon>Papilionoideae</taxon>
        <taxon>50 kb inversion clade</taxon>
        <taxon>NPAAA clade</taxon>
        <taxon>Hologalegina</taxon>
        <taxon>IRL clade</taxon>
        <taxon>Trifolieae</taxon>
        <taxon>Medicago</taxon>
    </lineage>
</organism>
<reference evidence="2" key="1">
    <citation type="journal article" date="2018" name="Nat. Plants">
        <title>Whole-genome landscape of Medicago truncatula symbiotic genes.</title>
        <authorList>
            <person name="Pecrix Y."/>
            <person name="Staton S.E."/>
            <person name="Sallet E."/>
            <person name="Lelandais-Briere C."/>
            <person name="Moreau S."/>
            <person name="Carrere S."/>
            <person name="Blein T."/>
            <person name="Jardinaud M.F."/>
            <person name="Latrasse D."/>
            <person name="Zouine M."/>
            <person name="Zahm M."/>
            <person name="Kreplak J."/>
            <person name="Mayjonade B."/>
            <person name="Satge C."/>
            <person name="Perez M."/>
            <person name="Cauet S."/>
            <person name="Marande W."/>
            <person name="Chantry-Darmon C."/>
            <person name="Lopez-Roques C."/>
            <person name="Bouchez O."/>
            <person name="Berard A."/>
            <person name="Debelle F."/>
            <person name="Munos S."/>
            <person name="Bendahmane A."/>
            <person name="Berges H."/>
            <person name="Niebel A."/>
            <person name="Buitink J."/>
            <person name="Frugier F."/>
            <person name="Benhamed M."/>
            <person name="Crespi M."/>
            <person name="Gouzy J."/>
            <person name="Gamas P."/>
        </authorList>
    </citation>
    <scope>NUCLEOTIDE SEQUENCE [LARGE SCALE GENOMIC DNA]</scope>
    <source>
        <strain evidence="2">cv. Jemalong A17</strain>
    </source>
</reference>
<sequence>MANAVLTSLPPYNMQIQWFLQYACETLDRIVINFVWQVGRRLLNPGRLVTWIFARL</sequence>
<name>A0A396IAP0_MEDTR</name>
<gene>
    <name evidence="1" type="ORF">MtrunA17_Chr4g0041101</name>
</gene>
<protein>
    <submittedName>
        <fullName evidence="1">Uncharacterized protein</fullName>
    </submittedName>
</protein>
<dbReference type="Gramene" id="rna24354">
    <property type="protein sequence ID" value="RHN61851.1"/>
    <property type="gene ID" value="gene24354"/>
</dbReference>
<accession>A0A396IAP0</accession>
<comment type="caution">
    <text evidence="1">The sequence shown here is derived from an EMBL/GenBank/DDBJ whole genome shotgun (WGS) entry which is preliminary data.</text>
</comment>
<proteinExistence type="predicted"/>
<dbReference type="Proteomes" id="UP000265566">
    <property type="component" value="Chromosome 4"/>
</dbReference>
<evidence type="ECO:0000313" key="2">
    <source>
        <dbReference type="Proteomes" id="UP000265566"/>
    </source>
</evidence>
<evidence type="ECO:0000313" key="1">
    <source>
        <dbReference type="EMBL" id="RHN61851.1"/>
    </source>
</evidence>